<keyword evidence="3" id="KW-0812">Transmembrane</keyword>
<evidence type="ECO:0000313" key="6">
    <source>
        <dbReference type="EMBL" id="KPP94564.1"/>
    </source>
</evidence>
<dbReference type="PATRIC" id="fig|1666912.4.peg.2645"/>
<dbReference type="InterPro" id="IPR005486">
    <property type="entry name" value="Glucokinase_regulatory_CS"/>
</dbReference>
<dbReference type="NCBIfam" id="NF009222">
    <property type="entry name" value="PRK12570.1"/>
    <property type="match status" value="1"/>
</dbReference>
<proteinExistence type="predicted"/>
<evidence type="ECO:0000313" key="7">
    <source>
        <dbReference type="Proteomes" id="UP000050413"/>
    </source>
</evidence>
<dbReference type="GO" id="GO:0097367">
    <property type="term" value="F:carbohydrate derivative binding"/>
    <property type="evidence" value="ECO:0007669"/>
    <property type="project" value="InterPro"/>
</dbReference>
<reference evidence="6 7" key="1">
    <citation type="submission" date="2015-09" db="EMBL/GenBank/DDBJ databases">
        <title>Identification and resolution of microdiversity through metagenomic sequencing of parallel consortia.</title>
        <authorList>
            <person name="Nelson W.C."/>
            <person name="Romine M.F."/>
            <person name="Lindemann S.R."/>
        </authorList>
    </citation>
    <scope>NUCLEOTIDE SEQUENCE [LARGE SCALE GENOMIC DNA]</scope>
    <source>
        <strain evidence="6">HL-91</strain>
    </source>
</reference>
<keyword evidence="8" id="KW-1185">Reference proteome</keyword>
<keyword evidence="2" id="KW-0119">Carbohydrate metabolism</keyword>
<sequence length="292" mass="29961">MTELADPRYRDIDIWDDATALRAMLEGQMAAIAAIAPAVPALANVVAAAVPRLRAGGRLAYAGAGTSIRVAVQDGIELGPTYDWPETRTLYLIAGGERALMLGIEGAEDNAEDGRAQVAASQIGPNDVVIGLAASGRTPFTVAVLEAARAAGALTVGIACNPDAPLCAVADHGVVAETGAEAIAGSTRMKAGTAQKAILNLLSTQIMLRLGHVHRGLMVDMRPQNIKLRARATGMVARLAQVDEAAAQAALEAAGWKIKPAVLVAQGFDIAAADAALRQAQGVLRNVAGARA</sequence>
<feature type="transmembrane region" description="Helical" evidence="3">
    <location>
        <begin position="29"/>
        <end position="50"/>
    </location>
</feature>
<dbReference type="PANTHER" id="PTHR10088">
    <property type="entry name" value="GLUCOKINASE REGULATORY PROTEIN"/>
    <property type="match status" value="1"/>
</dbReference>
<dbReference type="Pfam" id="PF22645">
    <property type="entry name" value="GKRP_SIS_N"/>
    <property type="match status" value="1"/>
</dbReference>
<dbReference type="InterPro" id="IPR005488">
    <property type="entry name" value="Etherase_MurQ"/>
</dbReference>
<dbReference type="PROSITE" id="PS51464">
    <property type="entry name" value="SIS"/>
    <property type="match status" value="1"/>
</dbReference>
<dbReference type="Proteomes" id="UP000050413">
    <property type="component" value="Unassembled WGS sequence"/>
</dbReference>
<dbReference type="GO" id="GO:0046348">
    <property type="term" value="P:amino sugar catabolic process"/>
    <property type="evidence" value="ECO:0007669"/>
    <property type="project" value="InterPro"/>
</dbReference>
<dbReference type="CDD" id="cd05007">
    <property type="entry name" value="SIS_Etherase"/>
    <property type="match status" value="1"/>
</dbReference>
<dbReference type="SUPFAM" id="SSF53697">
    <property type="entry name" value="SIS domain"/>
    <property type="match status" value="1"/>
</dbReference>
<comment type="caution">
    <text evidence="6">The sequence shown here is derived from an EMBL/GenBank/DDBJ whole genome shotgun (WGS) entry which is preliminary data.</text>
</comment>
<keyword evidence="3" id="KW-1133">Transmembrane helix</keyword>
<dbReference type="InterPro" id="IPR046348">
    <property type="entry name" value="SIS_dom_sf"/>
</dbReference>
<name>A0A0P7WKI2_9RHOB</name>
<dbReference type="PANTHER" id="PTHR10088:SF4">
    <property type="entry name" value="GLUCOKINASE REGULATORY PROTEIN"/>
    <property type="match status" value="1"/>
</dbReference>
<dbReference type="Gene3D" id="1.10.8.1080">
    <property type="match status" value="1"/>
</dbReference>
<evidence type="ECO:0000313" key="5">
    <source>
        <dbReference type="EMBL" id="CUX83238.1"/>
    </source>
</evidence>
<dbReference type="AlphaFoldDB" id="A0A0P7WKI2"/>
<evidence type="ECO:0000256" key="1">
    <source>
        <dbReference type="ARBA" id="ARBA00023239"/>
    </source>
</evidence>
<accession>A0A0P7WKI2</accession>
<dbReference type="OrthoDB" id="9813395at2"/>
<dbReference type="GO" id="GO:0016835">
    <property type="term" value="F:carbon-oxygen lyase activity"/>
    <property type="evidence" value="ECO:0007669"/>
    <property type="project" value="InterPro"/>
</dbReference>
<keyword evidence="1" id="KW-0456">Lyase</keyword>
<gene>
    <name evidence="6" type="primary">murQ</name>
    <name evidence="5" type="ORF">Ga0058931_2861</name>
    <name evidence="6" type="ORF">HLUCCA05_12140</name>
</gene>
<evidence type="ECO:0000313" key="8">
    <source>
        <dbReference type="Proteomes" id="UP000182045"/>
    </source>
</evidence>
<protein>
    <submittedName>
        <fullName evidence="5 6">N-acetylmuramic acid 6-phosphate etherase</fullName>
    </submittedName>
</protein>
<evidence type="ECO:0000259" key="4">
    <source>
        <dbReference type="PROSITE" id="PS51464"/>
    </source>
</evidence>
<evidence type="ECO:0000256" key="2">
    <source>
        <dbReference type="ARBA" id="ARBA00023277"/>
    </source>
</evidence>
<feature type="domain" description="SIS" evidence="4">
    <location>
        <begin position="49"/>
        <end position="212"/>
    </location>
</feature>
<keyword evidence="3" id="KW-0472">Membrane</keyword>
<dbReference type="Gene3D" id="3.40.50.10490">
    <property type="entry name" value="Glucose-6-phosphate isomerase like protein, domain 1"/>
    <property type="match status" value="1"/>
</dbReference>
<dbReference type="Proteomes" id="UP000182045">
    <property type="component" value="Unassembled WGS sequence"/>
</dbReference>
<dbReference type="STRING" id="1666912.Ga0058931_2861"/>
<organism evidence="6 7">
    <name type="scientific">Roseibaca calidilacus</name>
    <dbReference type="NCBI Taxonomy" id="1666912"/>
    <lineage>
        <taxon>Bacteria</taxon>
        <taxon>Pseudomonadati</taxon>
        <taxon>Pseudomonadota</taxon>
        <taxon>Alphaproteobacteria</taxon>
        <taxon>Rhodobacterales</taxon>
        <taxon>Paracoccaceae</taxon>
        <taxon>Roseinatronobacter</taxon>
    </lineage>
</organism>
<dbReference type="EMBL" id="FBYC01000004">
    <property type="protein sequence ID" value="CUX83238.1"/>
    <property type="molecule type" value="Genomic_DNA"/>
</dbReference>
<dbReference type="PROSITE" id="PS01272">
    <property type="entry name" value="GCKR"/>
    <property type="match status" value="1"/>
</dbReference>
<reference evidence="5 8" key="2">
    <citation type="submission" date="2016-01" db="EMBL/GenBank/DDBJ databases">
        <authorList>
            <person name="Varghese N."/>
        </authorList>
    </citation>
    <scope>NUCLEOTIDE SEQUENCE [LARGE SCALE GENOMIC DNA]</scope>
    <source>
        <strain evidence="5 8">HL-91</strain>
    </source>
</reference>
<dbReference type="NCBIfam" id="NF003915">
    <property type="entry name" value="PRK05441.1"/>
    <property type="match status" value="1"/>
</dbReference>
<evidence type="ECO:0000256" key="3">
    <source>
        <dbReference type="SAM" id="Phobius"/>
    </source>
</evidence>
<dbReference type="GO" id="GO:0009254">
    <property type="term" value="P:peptidoglycan turnover"/>
    <property type="evidence" value="ECO:0007669"/>
    <property type="project" value="TreeGrafter"/>
</dbReference>
<dbReference type="EMBL" id="LJSG01000005">
    <property type="protein sequence ID" value="KPP94564.1"/>
    <property type="molecule type" value="Genomic_DNA"/>
</dbReference>
<dbReference type="InterPro" id="IPR001347">
    <property type="entry name" value="SIS_dom"/>
</dbReference>
<dbReference type="RefSeq" id="WP_072246916.1">
    <property type="nucleotide sequence ID" value="NZ_FBYC01000004.1"/>
</dbReference>
<dbReference type="InterPro" id="IPR040190">
    <property type="entry name" value="MURQ/GCKR"/>
</dbReference>
<dbReference type="GO" id="GO:0016803">
    <property type="term" value="F:ether hydrolase activity"/>
    <property type="evidence" value="ECO:0007669"/>
    <property type="project" value="TreeGrafter"/>
</dbReference>